<feature type="domain" description="Polyphosphate kinase-2-related" evidence="4">
    <location>
        <begin position="90"/>
        <end position="315"/>
    </location>
</feature>
<keyword evidence="1" id="KW-0066">ATP synthesis</keyword>
<gene>
    <name evidence="5" type="ORF">QO012_001919</name>
</gene>
<comment type="catalytic activity">
    <reaction evidence="2">
        <text>[phosphate](n) + ATP = [phosphate](n+1) + ADP</text>
        <dbReference type="Rhea" id="RHEA:19573"/>
        <dbReference type="Rhea" id="RHEA-COMP:9859"/>
        <dbReference type="Rhea" id="RHEA-COMP:14280"/>
        <dbReference type="ChEBI" id="CHEBI:16838"/>
        <dbReference type="ChEBI" id="CHEBI:30616"/>
        <dbReference type="ChEBI" id="CHEBI:456216"/>
    </reaction>
    <physiologicalReaction direction="right-to-left" evidence="2">
        <dbReference type="Rhea" id="RHEA:19575"/>
    </physiologicalReaction>
</comment>
<dbReference type="PANTHER" id="PTHR34383:SF3">
    <property type="entry name" value="POLYPHOSPHATE:AMP PHOSPHOTRANSFERASE"/>
    <property type="match status" value="1"/>
</dbReference>
<dbReference type="InterPro" id="IPR022488">
    <property type="entry name" value="PPK2-related"/>
</dbReference>
<proteinExistence type="predicted"/>
<feature type="region of interest" description="Disordered" evidence="3">
    <location>
        <begin position="1"/>
        <end position="31"/>
    </location>
</feature>
<organism evidence="5 6">
    <name type="scientific">Methylobacterium aerolatum</name>
    <dbReference type="NCBI Taxonomy" id="418708"/>
    <lineage>
        <taxon>Bacteria</taxon>
        <taxon>Pseudomonadati</taxon>
        <taxon>Pseudomonadota</taxon>
        <taxon>Alphaproteobacteria</taxon>
        <taxon>Hyphomicrobiales</taxon>
        <taxon>Methylobacteriaceae</taxon>
        <taxon>Methylobacterium</taxon>
    </lineage>
</organism>
<dbReference type="InterPro" id="IPR022300">
    <property type="entry name" value="PPK2-rel_1"/>
</dbReference>
<dbReference type="SUPFAM" id="SSF52540">
    <property type="entry name" value="P-loop containing nucleoside triphosphate hydrolases"/>
    <property type="match status" value="1"/>
</dbReference>
<feature type="compositionally biased region" description="Basic residues" evidence="3">
    <location>
        <begin position="1"/>
        <end position="10"/>
    </location>
</feature>
<dbReference type="Proteomes" id="UP001231124">
    <property type="component" value="Unassembled WGS sequence"/>
</dbReference>
<protein>
    <submittedName>
        <fullName evidence="5">PPK2 family polyphosphate:nucleotide phosphotransferase</fullName>
    </submittedName>
</protein>
<evidence type="ECO:0000259" key="4">
    <source>
        <dbReference type="Pfam" id="PF03976"/>
    </source>
</evidence>
<dbReference type="PANTHER" id="PTHR34383">
    <property type="entry name" value="POLYPHOSPHATE:AMP PHOSPHOTRANSFERASE-RELATED"/>
    <property type="match status" value="1"/>
</dbReference>
<dbReference type="InterPro" id="IPR027417">
    <property type="entry name" value="P-loop_NTPase"/>
</dbReference>
<keyword evidence="6" id="KW-1185">Reference proteome</keyword>
<dbReference type="Pfam" id="PF03976">
    <property type="entry name" value="PPK2"/>
    <property type="match status" value="1"/>
</dbReference>
<dbReference type="EMBL" id="JAUSVP010000004">
    <property type="protein sequence ID" value="MDQ0447423.1"/>
    <property type="molecule type" value="Genomic_DNA"/>
</dbReference>
<comment type="caution">
    <text evidence="5">The sequence shown here is derived from an EMBL/GenBank/DDBJ whole genome shotgun (WGS) entry which is preliminary data.</text>
</comment>
<evidence type="ECO:0000313" key="5">
    <source>
        <dbReference type="EMBL" id="MDQ0447423.1"/>
    </source>
</evidence>
<evidence type="ECO:0000256" key="2">
    <source>
        <dbReference type="ARBA" id="ARBA00024500"/>
    </source>
</evidence>
<sequence>MSKKHGKRKIGQIDPVTQVSDHGPLAHGQTRPPSTALWAHAGDAIATLMPGAVRAATSSPVKPAAGIVVPGGGDRFALEAVETKPTPAFDKDWAEEALKHERERISTLQERLYAEQSRSLLLIFQAIDTGGKDGTIRSVLKGVNPQGCAVTSFKVPSADELAHDFLWRYHARTPARGMIGVFNRSHYEDVLVVRVKKLVSEDVWAARYGQINDFERMLAASGTVILKFFLHISKDEQKERLTARLAEPAKHWKFDPADLVERQSWDAYQDAFADALGRCSTPYAPWLVVPADRKWLRNYLIAKTVADTLEAMDPQFPASKQDLSGIVVPD</sequence>
<accession>A0ABU0HYL0</accession>
<dbReference type="RefSeq" id="WP_238201981.1">
    <property type="nucleotide sequence ID" value="NZ_BPQE01000007.1"/>
</dbReference>
<evidence type="ECO:0000256" key="1">
    <source>
        <dbReference type="ARBA" id="ARBA00023310"/>
    </source>
</evidence>
<evidence type="ECO:0000256" key="3">
    <source>
        <dbReference type="SAM" id="MobiDB-lite"/>
    </source>
</evidence>
<name>A0ABU0HYL0_9HYPH</name>
<dbReference type="Gene3D" id="3.40.50.300">
    <property type="entry name" value="P-loop containing nucleotide triphosphate hydrolases"/>
    <property type="match status" value="1"/>
</dbReference>
<reference evidence="5 6" key="1">
    <citation type="submission" date="2023-07" db="EMBL/GenBank/DDBJ databases">
        <title>Genomic Encyclopedia of Type Strains, Phase IV (KMG-IV): sequencing the most valuable type-strain genomes for metagenomic binning, comparative biology and taxonomic classification.</title>
        <authorList>
            <person name="Goeker M."/>
        </authorList>
    </citation>
    <scope>NUCLEOTIDE SEQUENCE [LARGE SCALE GENOMIC DNA]</scope>
    <source>
        <strain evidence="5 6">DSM 19013</strain>
    </source>
</reference>
<evidence type="ECO:0000313" key="6">
    <source>
        <dbReference type="Proteomes" id="UP001231124"/>
    </source>
</evidence>
<dbReference type="NCBIfam" id="TIGR03709">
    <property type="entry name" value="PPK2_rel_1"/>
    <property type="match status" value="1"/>
</dbReference>